<evidence type="ECO:0000256" key="8">
    <source>
        <dbReference type="ARBA" id="ARBA00023136"/>
    </source>
</evidence>
<dbReference type="PRINTS" id="PR00260">
    <property type="entry name" value="CHEMTRNSDUCR"/>
</dbReference>
<keyword evidence="2" id="KW-1003">Cell membrane</keyword>
<comment type="similarity">
    <text evidence="10">Belongs to the methyl-accepting chemotaxis (MCP) protein family.</text>
</comment>
<evidence type="ECO:0000259" key="14">
    <source>
        <dbReference type="PROSITE" id="PS50192"/>
    </source>
</evidence>
<keyword evidence="3" id="KW-0488">Methylation</keyword>
<dbReference type="PROSITE" id="PS50111">
    <property type="entry name" value="CHEMOTAXIS_TRANSDUC_2"/>
    <property type="match status" value="1"/>
</dbReference>
<evidence type="ECO:0000256" key="1">
    <source>
        <dbReference type="ARBA" id="ARBA00004429"/>
    </source>
</evidence>
<evidence type="ECO:0000256" key="11">
    <source>
        <dbReference type="PROSITE-ProRule" id="PRU00284"/>
    </source>
</evidence>
<keyword evidence="17" id="KW-1185">Reference proteome</keyword>
<name>E3D0C2_9BACT</name>
<gene>
    <name evidence="16" type="ORF">Apau_2388</name>
</gene>
<evidence type="ECO:0000256" key="6">
    <source>
        <dbReference type="ARBA" id="ARBA00022692"/>
    </source>
</evidence>
<comment type="subcellular location">
    <subcellularLocation>
        <location evidence="1">Cell inner membrane</location>
        <topology evidence="1">Multi-pass membrane protein</topology>
    </subcellularLocation>
</comment>
<dbReference type="SMART" id="SM00283">
    <property type="entry name" value="MA"/>
    <property type="match status" value="1"/>
</dbReference>
<keyword evidence="5" id="KW-0997">Cell inner membrane</keyword>
<feature type="domain" description="Methyl-accepting transducer" evidence="13">
    <location>
        <begin position="280"/>
        <end position="523"/>
    </location>
</feature>
<evidence type="ECO:0000256" key="12">
    <source>
        <dbReference type="SAM" id="Phobius"/>
    </source>
</evidence>
<dbReference type="InterPro" id="IPR003122">
    <property type="entry name" value="Tar_rcpt_lig-bd"/>
</dbReference>
<dbReference type="SUPFAM" id="SSF58104">
    <property type="entry name" value="Methyl-accepting chemotaxis protein (MCP) signaling domain"/>
    <property type="match status" value="1"/>
</dbReference>
<dbReference type="GO" id="GO:0006935">
    <property type="term" value="P:chemotaxis"/>
    <property type="evidence" value="ECO:0007669"/>
    <property type="project" value="UniProtKB-KW"/>
</dbReference>
<evidence type="ECO:0000256" key="9">
    <source>
        <dbReference type="ARBA" id="ARBA00023224"/>
    </source>
</evidence>
<dbReference type="InterPro" id="IPR004090">
    <property type="entry name" value="Chemotax_Me-accpt_rcpt"/>
</dbReference>
<evidence type="ECO:0000313" key="17">
    <source>
        <dbReference type="Proteomes" id="UP000005096"/>
    </source>
</evidence>
<evidence type="ECO:0000259" key="13">
    <source>
        <dbReference type="PROSITE" id="PS50111"/>
    </source>
</evidence>
<keyword evidence="9 11" id="KW-0807">Transducer</keyword>
<dbReference type="AlphaFoldDB" id="E3D0C2"/>
<evidence type="ECO:0000256" key="10">
    <source>
        <dbReference type="ARBA" id="ARBA00029447"/>
    </source>
</evidence>
<reference evidence="16 17" key="1">
    <citation type="journal article" date="2010" name="Stand. Genomic Sci.">
        <title>Non-contiguous finished genome sequence of Aminomonas paucivorans type strain (GLU-3).</title>
        <authorList>
            <person name="Pitluck S."/>
            <person name="Yasawong M."/>
            <person name="Held B."/>
            <person name="Lapidus A."/>
            <person name="Nolan M."/>
            <person name="Copeland A."/>
            <person name="Lucas S."/>
            <person name="Del Rio T.G."/>
            <person name="Tice H."/>
            <person name="Cheng J.F."/>
            <person name="Chertkov O."/>
            <person name="Goodwin L."/>
            <person name="Tapia R."/>
            <person name="Han C."/>
            <person name="Liolios K."/>
            <person name="Ivanova N."/>
            <person name="Mavromatis K."/>
            <person name="Ovchinnikova G."/>
            <person name="Pati A."/>
            <person name="Chen A."/>
            <person name="Palaniappan K."/>
            <person name="Land M."/>
            <person name="Hauser L."/>
            <person name="Chang Y.J."/>
            <person name="Jeffries C.D."/>
            <person name="Pukall R."/>
            <person name="Spring S."/>
            <person name="Rohde M."/>
            <person name="Sikorski J."/>
            <person name="Goker M."/>
            <person name="Woyke T."/>
            <person name="Bristow J."/>
            <person name="Eisen J.A."/>
            <person name="Markowitz V."/>
            <person name="Hugenholtz P."/>
            <person name="Kyrpides N.C."/>
            <person name="Klenk H.P."/>
        </authorList>
    </citation>
    <scope>NUCLEOTIDE SEQUENCE [LARGE SCALE GENOMIC DNA]</scope>
    <source>
        <strain evidence="16 17">DSM 12260</strain>
    </source>
</reference>
<keyword evidence="7 12" id="KW-1133">Transmembrane helix</keyword>
<feature type="domain" description="HAMP" evidence="15">
    <location>
        <begin position="215"/>
        <end position="268"/>
    </location>
</feature>
<feature type="transmembrane region" description="Helical" evidence="12">
    <location>
        <begin position="195"/>
        <end position="218"/>
    </location>
</feature>
<evidence type="ECO:0000256" key="4">
    <source>
        <dbReference type="ARBA" id="ARBA00022500"/>
    </source>
</evidence>
<sequence>MILALRNLSIRARLTLLLSVLLLCMAGLSFYLTGVVRSTKDQVRQVYKESSQTVRFALETSAHMTAAEVALYRGMNADDPNRIAEYSATAFDEAGKITESNKAFAKVLEKTPEGRKLLSRCNQAFSAWEPLVSEVADLIQGGANVSMILDGLNNMVAQSKVFKAVMDEAVTQTTKDMEAQEKALDARLAAASTTALVVTLAAAALALLVGMAIANSIAGPVKRTMESLDRAAEALDLTQRADESGRDELSAMSRSLNGLLARCQEALSTVYTLQAQVSEHAESFSAIAQETSASVQEVRAGVGETAAQMDNLAAGTEQINASVQEVAAGAQSTAERSTEVASQVSRAQGAAEEGITAVRQVVRQVLDVARTTRDSEKSVQELADRAEQIRSFVGSIGQIADQTNLLALNAAIEAARAGEAGRGFAVVAEEVRKLAEASNDAAKNIADLAQQIVSDLDSVTQGAAASAKSSDGARVQAEQTQQAIDRILEALGQITHASQDMAAVSEEQAASSEEIAEAVQNMSGRTQKAAQSVESIEQRMDEVARTSEQVARQSGDLSELASELRRQVGQFVLTASSTPQLPSGDRPALKG</sequence>
<proteinExistence type="inferred from homology"/>
<evidence type="ECO:0000256" key="3">
    <source>
        <dbReference type="ARBA" id="ARBA00022481"/>
    </source>
</evidence>
<dbReference type="EMBL" id="CM001022">
    <property type="protein sequence ID" value="EFQ24795.1"/>
    <property type="molecule type" value="Genomic_DNA"/>
</dbReference>
<dbReference type="PROSITE" id="PS50192">
    <property type="entry name" value="T_SNARE"/>
    <property type="match status" value="1"/>
</dbReference>
<protein>
    <submittedName>
        <fullName evidence="16">Methyl-accepting chemotaxis sensory transducer</fullName>
    </submittedName>
</protein>
<organism evidence="16 17">
    <name type="scientific">Aminomonas paucivorans DSM 12260</name>
    <dbReference type="NCBI Taxonomy" id="584708"/>
    <lineage>
        <taxon>Bacteria</taxon>
        <taxon>Thermotogati</taxon>
        <taxon>Synergistota</taxon>
        <taxon>Synergistia</taxon>
        <taxon>Synergistales</taxon>
        <taxon>Synergistaceae</taxon>
        <taxon>Aminomonas</taxon>
    </lineage>
</organism>
<dbReference type="PROSITE" id="PS50885">
    <property type="entry name" value="HAMP"/>
    <property type="match status" value="1"/>
</dbReference>
<evidence type="ECO:0000256" key="2">
    <source>
        <dbReference type="ARBA" id="ARBA00022475"/>
    </source>
</evidence>
<dbReference type="Proteomes" id="UP000005096">
    <property type="component" value="Chromosome"/>
</dbReference>
<accession>E3D0C2</accession>
<feature type="domain" description="T-SNARE coiled-coil homology" evidence="14">
    <location>
        <begin position="474"/>
        <end position="536"/>
    </location>
</feature>
<evidence type="ECO:0000256" key="7">
    <source>
        <dbReference type="ARBA" id="ARBA00022989"/>
    </source>
</evidence>
<dbReference type="GO" id="GO:0005886">
    <property type="term" value="C:plasma membrane"/>
    <property type="evidence" value="ECO:0007669"/>
    <property type="project" value="UniProtKB-SubCell"/>
</dbReference>
<keyword evidence="4" id="KW-0145">Chemotaxis</keyword>
<dbReference type="Pfam" id="PF00672">
    <property type="entry name" value="HAMP"/>
    <property type="match status" value="1"/>
</dbReference>
<evidence type="ECO:0000256" key="5">
    <source>
        <dbReference type="ARBA" id="ARBA00022519"/>
    </source>
</evidence>
<dbReference type="RefSeq" id="WP_006302043.1">
    <property type="nucleotide sequence ID" value="NZ_CM001022.1"/>
</dbReference>
<dbReference type="HOGENOM" id="CLU_000445_107_27_0"/>
<dbReference type="STRING" id="584708.Apau_2388"/>
<dbReference type="Gene3D" id="1.10.287.950">
    <property type="entry name" value="Methyl-accepting chemotaxis protein"/>
    <property type="match status" value="1"/>
</dbReference>
<dbReference type="PANTHER" id="PTHR32089:SF112">
    <property type="entry name" value="LYSOZYME-LIKE PROTEIN-RELATED"/>
    <property type="match status" value="1"/>
</dbReference>
<keyword evidence="6 12" id="KW-0812">Transmembrane</keyword>
<dbReference type="GO" id="GO:0007165">
    <property type="term" value="P:signal transduction"/>
    <property type="evidence" value="ECO:0007669"/>
    <property type="project" value="UniProtKB-KW"/>
</dbReference>
<dbReference type="GO" id="GO:0004888">
    <property type="term" value="F:transmembrane signaling receptor activity"/>
    <property type="evidence" value="ECO:0007669"/>
    <property type="project" value="InterPro"/>
</dbReference>
<evidence type="ECO:0000259" key="15">
    <source>
        <dbReference type="PROSITE" id="PS50885"/>
    </source>
</evidence>
<dbReference type="InterPro" id="IPR003660">
    <property type="entry name" value="HAMP_dom"/>
</dbReference>
<dbReference type="InterPro" id="IPR004089">
    <property type="entry name" value="MCPsignal_dom"/>
</dbReference>
<dbReference type="PaxDb" id="584708-Apau_2388"/>
<dbReference type="Pfam" id="PF00015">
    <property type="entry name" value="MCPsignal"/>
    <property type="match status" value="1"/>
</dbReference>
<dbReference type="SMART" id="SM00304">
    <property type="entry name" value="HAMP"/>
    <property type="match status" value="1"/>
</dbReference>
<dbReference type="eggNOG" id="COG0840">
    <property type="taxonomic scope" value="Bacteria"/>
</dbReference>
<dbReference type="InterPro" id="IPR000727">
    <property type="entry name" value="T_SNARE_dom"/>
</dbReference>
<dbReference type="PANTHER" id="PTHR32089">
    <property type="entry name" value="METHYL-ACCEPTING CHEMOTAXIS PROTEIN MCPB"/>
    <property type="match status" value="1"/>
</dbReference>
<keyword evidence="8 12" id="KW-0472">Membrane</keyword>
<evidence type="ECO:0000313" key="16">
    <source>
        <dbReference type="EMBL" id="EFQ24795.1"/>
    </source>
</evidence>
<dbReference type="Pfam" id="PF02203">
    <property type="entry name" value="TarH"/>
    <property type="match status" value="1"/>
</dbReference>
<dbReference type="Gene3D" id="6.10.340.10">
    <property type="match status" value="1"/>
</dbReference>